<gene>
    <name evidence="1" type="primary">SBOV47411_2</name>
    <name evidence="1" type="ORF">NCTC6754_00388</name>
</gene>
<protein>
    <submittedName>
        <fullName evidence="1">Putative nitrite reductase</fullName>
    </submittedName>
</protein>
<dbReference type="EMBL" id="LR134190">
    <property type="protein sequence ID" value="VEB50706.1"/>
    <property type="molecule type" value="Genomic_DNA"/>
</dbReference>
<evidence type="ECO:0000313" key="2">
    <source>
        <dbReference type="Proteomes" id="UP000269208"/>
    </source>
</evidence>
<proteinExistence type="predicted"/>
<accession>A0A3S4HS75</accession>
<sequence>MPQWGDVNFDGYPDLSIVTELLAGPDAPVQTWLYDPAKQRYVDAPASYQEITSPEIDAEHKQIVSYWRGGCCSHGVNVYRWKGKND</sequence>
<organism evidence="1 2">
    <name type="scientific">Salmonella enterica I</name>
    <dbReference type="NCBI Taxonomy" id="59201"/>
    <lineage>
        <taxon>Bacteria</taxon>
        <taxon>Pseudomonadati</taxon>
        <taxon>Pseudomonadota</taxon>
        <taxon>Gammaproteobacteria</taxon>
        <taxon>Enterobacterales</taxon>
        <taxon>Enterobacteriaceae</taxon>
        <taxon>Salmonella</taxon>
    </lineage>
</organism>
<dbReference type="Proteomes" id="UP000269208">
    <property type="component" value="Chromosome"/>
</dbReference>
<dbReference type="NCBIfam" id="NF047539">
    <property type="entry name" value="XAC2610_fam"/>
    <property type="match status" value="1"/>
</dbReference>
<name>A0A3S4HS75_SALET</name>
<evidence type="ECO:0000313" key="1">
    <source>
        <dbReference type="EMBL" id="VEB50706.1"/>
    </source>
</evidence>
<reference evidence="1 2" key="1">
    <citation type="submission" date="2018-12" db="EMBL/GenBank/DDBJ databases">
        <authorList>
            <consortium name="Pathogen Informatics"/>
        </authorList>
    </citation>
    <scope>NUCLEOTIDE SEQUENCE [LARGE SCALE GENOMIC DNA]</scope>
    <source>
        <strain evidence="1 2">NCTC6754</strain>
    </source>
</reference>
<dbReference type="AlphaFoldDB" id="A0A3S4HS75"/>
<dbReference type="InterPro" id="IPR058087">
    <property type="entry name" value="XAC2610_dom"/>
</dbReference>